<evidence type="ECO:0000256" key="2">
    <source>
        <dbReference type="SAM" id="Phobius"/>
    </source>
</evidence>
<proteinExistence type="predicted"/>
<feature type="compositionally biased region" description="Polar residues" evidence="1">
    <location>
        <begin position="91"/>
        <end position="108"/>
    </location>
</feature>
<keyword evidence="2" id="KW-0472">Membrane</keyword>
<dbReference type="RefSeq" id="WP_330170212.1">
    <property type="nucleotide sequence ID" value="NZ_CP137080.1"/>
</dbReference>
<accession>A0AAU0MFJ3</accession>
<evidence type="ECO:0000313" key="4">
    <source>
        <dbReference type="EMBL" id="WOQ69076.1"/>
    </source>
</evidence>
<dbReference type="EMBL" id="CP137080">
    <property type="protein sequence ID" value="WOQ69076.1"/>
    <property type="molecule type" value="Genomic_DNA"/>
</dbReference>
<reference evidence="4 5" key="1">
    <citation type="submission" date="2023-10" db="EMBL/GenBank/DDBJ databases">
        <title>Y20.</title>
        <authorList>
            <person name="Zhang G."/>
            <person name="Ding Y."/>
        </authorList>
    </citation>
    <scope>NUCLEOTIDE SEQUENCE [LARGE SCALE GENOMIC DNA]</scope>
    <source>
        <strain evidence="4 5">Y20</strain>
    </source>
</reference>
<feature type="region of interest" description="Disordered" evidence="1">
    <location>
        <begin position="307"/>
        <end position="327"/>
    </location>
</feature>
<dbReference type="Proteomes" id="UP001329313">
    <property type="component" value="Chromosome"/>
</dbReference>
<feature type="region of interest" description="Disordered" evidence="1">
    <location>
        <begin position="1"/>
        <end position="21"/>
    </location>
</feature>
<evidence type="ECO:0000259" key="3">
    <source>
        <dbReference type="Pfam" id="PF13462"/>
    </source>
</evidence>
<protein>
    <submittedName>
        <fullName evidence="4">Thioredoxin domain-containing protein</fullName>
    </submittedName>
</protein>
<dbReference type="KEGG" id="mliy:RYJ27_10250"/>
<feature type="compositionally biased region" description="Basic and acidic residues" evidence="1">
    <location>
        <begin position="11"/>
        <end position="21"/>
    </location>
</feature>
<sequence length="327" mass="33951">MSSDQTPQPPARRDRREAVREKAVAVQAKQRRSRVVRTGIAAALVGGLVVAGGVAVAWTVASDNSRKDLTPSGMNDDAIVIDTIPPSVMASFSGSGTQPAAEGTTQMGVESPAPAPESTPEPTATQERLAVDIYVDYLSEASADFQLANARQLSEWVSQGAATISYHPVALLTSKSNGTKYSLRAAAAAACVATYSPESFFSFNHELLVAQPEIDTDGHSDAELADLAQAVGSENVKVVRGCIEGGDFTSWVQQATARALAKPLGETKAPLSGPAVLVNGSAYAGDVSNQKEFAQFVLTLASDAYYSTPTPTPTPGATTTPSPAPAQ</sequence>
<keyword evidence="5" id="KW-1185">Reference proteome</keyword>
<dbReference type="InterPro" id="IPR012336">
    <property type="entry name" value="Thioredoxin-like_fold"/>
</dbReference>
<organism evidence="4 5">
    <name type="scientific">Microbacterium limosum</name>
    <dbReference type="NCBI Taxonomy" id="3079935"/>
    <lineage>
        <taxon>Bacteria</taxon>
        <taxon>Bacillati</taxon>
        <taxon>Actinomycetota</taxon>
        <taxon>Actinomycetes</taxon>
        <taxon>Micrococcales</taxon>
        <taxon>Microbacteriaceae</taxon>
        <taxon>Microbacterium</taxon>
    </lineage>
</organism>
<feature type="domain" description="Thioredoxin-like fold" evidence="3">
    <location>
        <begin position="143"/>
        <end position="288"/>
    </location>
</feature>
<evidence type="ECO:0000313" key="5">
    <source>
        <dbReference type="Proteomes" id="UP001329313"/>
    </source>
</evidence>
<name>A0AAU0MFJ3_9MICO</name>
<keyword evidence="2" id="KW-0812">Transmembrane</keyword>
<feature type="region of interest" description="Disordered" evidence="1">
    <location>
        <begin position="91"/>
        <end position="124"/>
    </location>
</feature>
<dbReference type="Gene3D" id="3.40.30.10">
    <property type="entry name" value="Glutaredoxin"/>
    <property type="match status" value="1"/>
</dbReference>
<dbReference type="SUPFAM" id="SSF52833">
    <property type="entry name" value="Thioredoxin-like"/>
    <property type="match status" value="1"/>
</dbReference>
<keyword evidence="2" id="KW-1133">Transmembrane helix</keyword>
<dbReference type="Pfam" id="PF13462">
    <property type="entry name" value="Thioredoxin_4"/>
    <property type="match status" value="1"/>
</dbReference>
<gene>
    <name evidence="4" type="ORF">RYJ27_10250</name>
</gene>
<dbReference type="InterPro" id="IPR036249">
    <property type="entry name" value="Thioredoxin-like_sf"/>
</dbReference>
<dbReference type="AlphaFoldDB" id="A0AAU0MFJ3"/>
<feature type="transmembrane region" description="Helical" evidence="2">
    <location>
        <begin position="39"/>
        <end position="61"/>
    </location>
</feature>
<evidence type="ECO:0000256" key="1">
    <source>
        <dbReference type="SAM" id="MobiDB-lite"/>
    </source>
</evidence>